<dbReference type="EMBL" id="FUWM01000003">
    <property type="protein sequence ID" value="SJZ30305.1"/>
    <property type="molecule type" value="Genomic_DNA"/>
</dbReference>
<dbReference type="AlphaFoldDB" id="A0A1T4JJE9"/>
<dbReference type="STRING" id="142842.SAMN02745118_00033"/>
<organism evidence="6 7">
    <name type="scientific">Selenihalanaerobacter shriftii</name>
    <dbReference type="NCBI Taxonomy" id="142842"/>
    <lineage>
        <taxon>Bacteria</taxon>
        <taxon>Bacillati</taxon>
        <taxon>Bacillota</taxon>
        <taxon>Clostridia</taxon>
        <taxon>Halanaerobiales</taxon>
        <taxon>Halobacteroidaceae</taxon>
        <taxon>Selenihalanaerobacter</taxon>
    </lineage>
</organism>
<reference evidence="7" key="1">
    <citation type="submission" date="2017-02" db="EMBL/GenBank/DDBJ databases">
        <authorList>
            <person name="Varghese N."/>
            <person name="Submissions S."/>
        </authorList>
    </citation>
    <scope>NUCLEOTIDE SEQUENCE [LARGE SCALE GENOMIC DNA]</scope>
    <source>
        <strain evidence="7">ATCC BAA-73</strain>
    </source>
</reference>
<dbReference type="RefSeq" id="WP_078808577.1">
    <property type="nucleotide sequence ID" value="NZ_FUWM01000003.1"/>
</dbReference>
<evidence type="ECO:0000256" key="3">
    <source>
        <dbReference type="ARBA" id="ARBA00023014"/>
    </source>
</evidence>
<feature type="domain" description="4Fe-4S ferredoxin-type" evidence="5">
    <location>
        <begin position="100"/>
        <end position="131"/>
    </location>
</feature>
<dbReference type="SUPFAM" id="SSF46548">
    <property type="entry name" value="alpha-helical ferredoxin"/>
    <property type="match status" value="1"/>
</dbReference>
<keyword evidence="7" id="KW-1185">Reference proteome</keyword>
<evidence type="ECO:0000313" key="7">
    <source>
        <dbReference type="Proteomes" id="UP000190625"/>
    </source>
</evidence>
<feature type="domain" description="2Fe-2S ferredoxin-type" evidence="4">
    <location>
        <begin position="4"/>
        <end position="82"/>
    </location>
</feature>
<dbReference type="PANTHER" id="PTHR43034:SF2">
    <property type="entry name" value="ION-TRANSLOCATING OXIDOREDUCTASE COMPLEX SUBUNIT C"/>
    <property type="match status" value="1"/>
</dbReference>
<evidence type="ECO:0000259" key="4">
    <source>
        <dbReference type="PROSITE" id="PS51085"/>
    </source>
</evidence>
<dbReference type="OrthoDB" id="9800558at2"/>
<evidence type="ECO:0000313" key="6">
    <source>
        <dbReference type="EMBL" id="SJZ30305.1"/>
    </source>
</evidence>
<dbReference type="GO" id="GO:0051537">
    <property type="term" value="F:2 iron, 2 sulfur cluster binding"/>
    <property type="evidence" value="ECO:0007669"/>
    <property type="project" value="InterPro"/>
</dbReference>
<evidence type="ECO:0000259" key="5">
    <source>
        <dbReference type="PROSITE" id="PS51379"/>
    </source>
</evidence>
<dbReference type="PROSITE" id="PS51379">
    <property type="entry name" value="4FE4S_FER_2"/>
    <property type="match status" value="2"/>
</dbReference>
<dbReference type="PROSITE" id="PS00197">
    <property type="entry name" value="2FE2S_FER_1"/>
    <property type="match status" value="1"/>
</dbReference>
<dbReference type="InterPro" id="IPR006058">
    <property type="entry name" value="2Fe2S_fd_BS"/>
</dbReference>
<dbReference type="GO" id="GO:0051539">
    <property type="term" value="F:4 iron, 4 sulfur cluster binding"/>
    <property type="evidence" value="ECO:0007669"/>
    <property type="project" value="InterPro"/>
</dbReference>
<dbReference type="Pfam" id="PF00111">
    <property type="entry name" value="Fer2"/>
    <property type="match status" value="1"/>
</dbReference>
<keyword evidence="3" id="KW-0411">Iron-sulfur</keyword>
<proteinExistence type="predicted"/>
<feature type="domain" description="4Fe-4S ferredoxin-type" evidence="5">
    <location>
        <begin position="139"/>
        <end position="169"/>
    </location>
</feature>
<dbReference type="CDD" id="cd00207">
    <property type="entry name" value="fer2"/>
    <property type="match status" value="1"/>
</dbReference>
<keyword evidence="1" id="KW-0479">Metal-binding</keyword>
<protein>
    <submittedName>
        <fullName evidence="6">2Fe-2S iron-sulfur cluster binding domain-containing protein</fullName>
    </submittedName>
</protein>
<dbReference type="Gene3D" id="3.30.70.20">
    <property type="match status" value="1"/>
</dbReference>
<dbReference type="PANTHER" id="PTHR43034">
    <property type="entry name" value="ION-TRANSLOCATING OXIDOREDUCTASE COMPLEX SUBUNIT C"/>
    <property type="match status" value="1"/>
</dbReference>
<dbReference type="InterPro" id="IPR036010">
    <property type="entry name" value="2Fe-2S_ferredoxin-like_sf"/>
</dbReference>
<dbReference type="GO" id="GO:0046872">
    <property type="term" value="F:metal ion binding"/>
    <property type="evidence" value="ECO:0007669"/>
    <property type="project" value="UniProtKB-KW"/>
</dbReference>
<dbReference type="PROSITE" id="PS00198">
    <property type="entry name" value="4FE4S_FER_1"/>
    <property type="match status" value="2"/>
</dbReference>
<gene>
    <name evidence="6" type="ORF">SAMN02745118_00033</name>
</gene>
<evidence type="ECO:0000256" key="2">
    <source>
        <dbReference type="ARBA" id="ARBA00023004"/>
    </source>
</evidence>
<dbReference type="Pfam" id="PF13187">
    <property type="entry name" value="Fer4_9"/>
    <property type="match status" value="1"/>
</dbReference>
<dbReference type="InterPro" id="IPR017896">
    <property type="entry name" value="4Fe4S_Fe-S-bd"/>
</dbReference>
<dbReference type="InterPro" id="IPR010208">
    <property type="entry name" value="Ion_transpt_RnfC/RsxC"/>
</dbReference>
<dbReference type="GO" id="GO:0016020">
    <property type="term" value="C:membrane"/>
    <property type="evidence" value="ECO:0007669"/>
    <property type="project" value="InterPro"/>
</dbReference>
<dbReference type="Proteomes" id="UP000190625">
    <property type="component" value="Unassembled WGS sequence"/>
</dbReference>
<sequence length="225" mass="25948">MLKESIPIYIMGKEYQISAEATILNAFEQAGYKIIRGCGCRSGFCGACATFYRFKDDHRLRFDLACQKVVEPNMYLAQLPFFLSNKRLYDMDALQTTAEQVVELYPEVKDCIGCKSCVKVCPQGLKPLNYVALAKEGKFKDAAEKSFDCIMCGLCASRCPRGLEQYNIGILARRLYGRYLTIKDQNLDKRILETQEGRYDEELRKLKYMPKEELQQLYIERDITN</sequence>
<dbReference type="GO" id="GO:0009055">
    <property type="term" value="F:electron transfer activity"/>
    <property type="evidence" value="ECO:0007669"/>
    <property type="project" value="InterPro"/>
</dbReference>
<dbReference type="SUPFAM" id="SSF54292">
    <property type="entry name" value="2Fe-2S ferredoxin-like"/>
    <property type="match status" value="1"/>
</dbReference>
<dbReference type="InterPro" id="IPR001041">
    <property type="entry name" value="2Fe-2S_ferredoxin-type"/>
</dbReference>
<keyword evidence="2" id="KW-0408">Iron</keyword>
<dbReference type="InterPro" id="IPR017900">
    <property type="entry name" value="4Fe4S_Fe_S_CS"/>
</dbReference>
<name>A0A1T4JJE9_9FIRM</name>
<evidence type="ECO:0000256" key="1">
    <source>
        <dbReference type="ARBA" id="ARBA00022723"/>
    </source>
</evidence>
<dbReference type="PROSITE" id="PS51085">
    <property type="entry name" value="2FE2S_FER_2"/>
    <property type="match status" value="1"/>
</dbReference>
<accession>A0A1T4JJE9</accession>